<accession>A0A448X9M8</accession>
<sequence>PRLSEPCSDREQPRCTGFVTCRSSQYSITPDLGGASLSGPTISELTQTCSFATRLTSACLTLSTPTSVSLLPTTTSLRTNGGDSSCAITSPGVNAFSGALVALTQPTQAGLLASDQHHLPVIESVNHDQVLSGSGPISPDSHHFPVTLSSDRIIMAGIDDSILCNARTADCTLASLADVDLDQNYPPARMVHDNEVAEGLALSTALERAEAEVSFE</sequence>
<protein>
    <submittedName>
        <fullName evidence="1">Uncharacterized protein</fullName>
    </submittedName>
</protein>
<reference evidence="1" key="1">
    <citation type="submission" date="2018-11" db="EMBL/GenBank/DDBJ databases">
        <authorList>
            <consortium name="Pathogen Informatics"/>
        </authorList>
    </citation>
    <scope>NUCLEOTIDE SEQUENCE</scope>
</reference>
<gene>
    <name evidence="1" type="ORF">PXEA_LOCUS25083</name>
</gene>
<dbReference type="AlphaFoldDB" id="A0A448X9M8"/>
<organism evidence="1 2">
    <name type="scientific">Protopolystoma xenopodis</name>
    <dbReference type="NCBI Taxonomy" id="117903"/>
    <lineage>
        <taxon>Eukaryota</taxon>
        <taxon>Metazoa</taxon>
        <taxon>Spiralia</taxon>
        <taxon>Lophotrochozoa</taxon>
        <taxon>Platyhelminthes</taxon>
        <taxon>Monogenea</taxon>
        <taxon>Polyopisthocotylea</taxon>
        <taxon>Polystomatidea</taxon>
        <taxon>Polystomatidae</taxon>
        <taxon>Protopolystoma</taxon>
    </lineage>
</organism>
<evidence type="ECO:0000313" key="1">
    <source>
        <dbReference type="EMBL" id="VEL31643.1"/>
    </source>
</evidence>
<comment type="caution">
    <text evidence="1">The sequence shown here is derived from an EMBL/GenBank/DDBJ whole genome shotgun (WGS) entry which is preliminary data.</text>
</comment>
<name>A0A448X9M8_9PLAT</name>
<evidence type="ECO:0000313" key="2">
    <source>
        <dbReference type="Proteomes" id="UP000784294"/>
    </source>
</evidence>
<dbReference type="EMBL" id="CAAALY010124929">
    <property type="protein sequence ID" value="VEL31643.1"/>
    <property type="molecule type" value="Genomic_DNA"/>
</dbReference>
<dbReference type="Proteomes" id="UP000784294">
    <property type="component" value="Unassembled WGS sequence"/>
</dbReference>
<proteinExistence type="predicted"/>
<feature type="non-terminal residue" evidence="1">
    <location>
        <position position="1"/>
    </location>
</feature>
<keyword evidence="2" id="KW-1185">Reference proteome</keyword>